<gene>
    <name evidence="1" type="ORF">LSH36_130g01046</name>
</gene>
<accession>A0AAD9JW86</accession>
<reference evidence="1" key="1">
    <citation type="journal article" date="2023" name="Mol. Biol. Evol.">
        <title>Third-Generation Sequencing Reveals the Adaptive Role of the Epigenome in Three Deep-Sea Polychaetes.</title>
        <authorList>
            <person name="Perez M."/>
            <person name="Aroh O."/>
            <person name="Sun Y."/>
            <person name="Lan Y."/>
            <person name="Juniper S.K."/>
            <person name="Young C.R."/>
            <person name="Angers B."/>
            <person name="Qian P.Y."/>
        </authorList>
    </citation>
    <scope>NUCLEOTIDE SEQUENCE</scope>
    <source>
        <strain evidence="1">P08H-3</strain>
    </source>
</reference>
<dbReference type="EMBL" id="JAODUP010000130">
    <property type="protein sequence ID" value="KAK2160564.1"/>
    <property type="molecule type" value="Genomic_DNA"/>
</dbReference>
<keyword evidence="2" id="KW-1185">Reference proteome</keyword>
<organism evidence="1 2">
    <name type="scientific">Paralvinella palmiformis</name>
    <dbReference type="NCBI Taxonomy" id="53620"/>
    <lineage>
        <taxon>Eukaryota</taxon>
        <taxon>Metazoa</taxon>
        <taxon>Spiralia</taxon>
        <taxon>Lophotrochozoa</taxon>
        <taxon>Annelida</taxon>
        <taxon>Polychaeta</taxon>
        <taxon>Sedentaria</taxon>
        <taxon>Canalipalpata</taxon>
        <taxon>Terebellida</taxon>
        <taxon>Terebelliformia</taxon>
        <taxon>Alvinellidae</taxon>
        <taxon>Paralvinella</taxon>
    </lineage>
</organism>
<dbReference type="Proteomes" id="UP001208570">
    <property type="component" value="Unassembled WGS sequence"/>
</dbReference>
<dbReference type="AlphaFoldDB" id="A0AAD9JW86"/>
<protein>
    <submittedName>
        <fullName evidence="1">Uncharacterized protein</fullName>
    </submittedName>
</protein>
<evidence type="ECO:0000313" key="2">
    <source>
        <dbReference type="Proteomes" id="UP001208570"/>
    </source>
</evidence>
<evidence type="ECO:0000313" key="1">
    <source>
        <dbReference type="EMBL" id="KAK2160564.1"/>
    </source>
</evidence>
<proteinExistence type="predicted"/>
<name>A0AAD9JW86_9ANNE</name>
<comment type="caution">
    <text evidence="1">The sequence shown here is derived from an EMBL/GenBank/DDBJ whole genome shotgun (WGS) entry which is preliminary data.</text>
</comment>
<sequence length="132" mass="15210">MKRVCFDLQGGTNPVGIDRRLLSDVHEAFQLFVLQHDCHRDFFRRNVVDLLQKLPDQAKADTLIGLLMSCFRDIYSANRPISHNKSSRQPSQVVNEILDVMQEEQQPRLLPDTNMSIDLSCEFFGISTRSMD</sequence>